<accession>A0A5C3MQ59</accession>
<feature type="compositionally biased region" description="Polar residues" evidence="2">
    <location>
        <begin position="451"/>
        <end position="460"/>
    </location>
</feature>
<name>A0A5C3MQ59_9AGAM</name>
<evidence type="ECO:0000313" key="4">
    <source>
        <dbReference type="Proteomes" id="UP000305948"/>
    </source>
</evidence>
<feature type="compositionally biased region" description="Polar residues" evidence="2">
    <location>
        <begin position="792"/>
        <end position="801"/>
    </location>
</feature>
<feature type="coiled-coil region" evidence="1">
    <location>
        <begin position="99"/>
        <end position="300"/>
    </location>
</feature>
<dbReference type="OrthoDB" id="4088568at2759"/>
<feature type="region of interest" description="Disordered" evidence="2">
    <location>
        <begin position="429"/>
        <end position="460"/>
    </location>
</feature>
<keyword evidence="1" id="KW-0175">Coiled coil</keyword>
<evidence type="ECO:0000256" key="1">
    <source>
        <dbReference type="SAM" id="Coils"/>
    </source>
</evidence>
<evidence type="ECO:0000256" key="2">
    <source>
        <dbReference type="SAM" id="MobiDB-lite"/>
    </source>
</evidence>
<evidence type="ECO:0000313" key="3">
    <source>
        <dbReference type="EMBL" id="TFK46903.1"/>
    </source>
</evidence>
<dbReference type="Proteomes" id="UP000305948">
    <property type="component" value="Unassembled WGS sequence"/>
</dbReference>
<feature type="region of interest" description="Disordered" evidence="2">
    <location>
        <begin position="348"/>
        <end position="413"/>
    </location>
</feature>
<feature type="region of interest" description="Disordered" evidence="2">
    <location>
        <begin position="789"/>
        <end position="828"/>
    </location>
</feature>
<feature type="compositionally biased region" description="Polar residues" evidence="2">
    <location>
        <begin position="381"/>
        <end position="391"/>
    </location>
</feature>
<feature type="compositionally biased region" description="Basic and acidic residues" evidence="2">
    <location>
        <begin position="351"/>
        <end position="362"/>
    </location>
</feature>
<protein>
    <submittedName>
        <fullName evidence="3">Uncharacterized protein</fullName>
    </submittedName>
</protein>
<keyword evidence="4" id="KW-1185">Reference proteome</keyword>
<organism evidence="3 4">
    <name type="scientific">Heliocybe sulcata</name>
    <dbReference type="NCBI Taxonomy" id="5364"/>
    <lineage>
        <taxon>Eukaryota</taxon>
        <taxon>Fungi</taxon>
        <taxon>Dikarya</taxon>
        <taxon>Basidiomycota</taxon>
        <taxon>Agaricomycotina</taxon>
        <taxon>Agaricomycetes</taxon>
        <taxon>Gloeophyllales</taxon>
        <taxon>Gloeophyllaceae</taxon>
        <taxon>Heliocybe</taxon>
    </lineage>
</organism>
<feature type="region of interest" description="Disordered" evidence="2">
    <location>
        <begin position="611"/>
        <end position="633"/>
    </location>
</feature>
<dbReference type="STRING" id="5364.A0A5C3MQ59"/>
<proteinExistence type="predicted"/>
<gene>
    <name evidence="3" type="ORF">OE88DRAFT_1706532</name>
</gene>
<reference evidence="3 4" key="1">
    <citation type="journal article" date="2019" name="Nat. Ecol. Evol.">
        <title>Megaphylogeny resolves global patterns of mushroom evolution.</title>
        <authorList>
            <person name="Varga T."/>
            <person name="Krizsan K."/>
            <person name="Foldi C."/>
            <person name="Dima B."/>
            <person name="Sanchez-Garcia M."/>
            <person name="Sanchez-Ramirez S."/>
            <person name="Szollosi G.J."/>
            <person name="Szarkandi J.G."/>
            <person name="Papp V."/>
            <person name="Albert L."/>
            <person name="Andreopoulos W."/>
            <person name="Angelini C."/>
            <person name="Antonin V."/>
            <person name="Barry K.W."/>
            <person name="Bougher N.L."/>
            <person name="Buchanan P."/>
            <person name="Buyck B."/>
            <person name="Bense V."/>
            <person name="Catcheside P."/>
            <person name="Chovatia M."/>
            <person name="Cooper J."/>
            <person name="Damon W."/>
            <person name="Desjardin D."/>
            <person name="Finy P."/>
            <person name="Geml J."/>
            <person name="Haridas S."/>
            <person name="Hughes K."/>
            <person name="Justo A."/>
            <person name="Karasinski D."/>
            <person name="Kautmanova I."/>
            <person name="Kiss B."/>
            <person name="Kocsube S."/>
            <person name="Kotiranta H."/>
            <person name="LaButti K.M."/>
            <person name="Lechner B.E."/>
            <person name="Liimatainen K."/>
            <person name="Lipzen A."/>
            <person name="Lukacs Z."/>
            <person name="Mihaltcheva S."/>
            <person name="Morgado L.N."/>
            <person name="Niskanen T."/>
            <person name="Noordeloos M.E."/>
            <person name="Ohm R.A."/>
            <person name="Ortiz-Santana B."/>
            <person name="Ovrebo C."/>
            <person name="Racz N."/>
            <person name="Riley R."/>
            <person name="Savchenko A."/>
            <person name="Shiryaev A."/>
            <person name="Soop K."/>
            <person name="Spirin V."/>
            <person name="Szebenyi C."/>
            <person name="Tomsovsky M."/>
            <person name="Tulloss R.E."/>
            <person name="Uehling J."/>
            <person name="Grigoriev I.V."/>
            <person name="Vagvolgyi C."/>
            <person name="Papp T."/>
            <person name="Martin F.M."/>
            <person name="Miettinen O."/>
            <person name="Hibbett D.S."/>
            <person name="Nagy L.G."/>
        </authorList>
    </citation>
    <scope>NUCLEOTIDE SEQUENCE [LARGE SCALE GENOMIC DNA]</scope>
    <source>
        <strain evidence="3 4">OMC1185</strain>
    </source>
</reference>
<dbReference type="AlphaFoldDB" id="A0A5C3MQ59"/>
<feature type="non-terminal residue" evidence="3">
    <location>
        <position position="858"/>
    </location>
</feature>
<sequence>MTIDDLTLALTNFSRAQSPDPPASLNCCCGNAACENLKEWLLCKSKLEGRLTLSAEVGQALLRRHEAYVRRNELAHQSREPSLALSELTEDDEIDPRTREELDSRVAFLVQENAVLEKRLAQSMVNSEVAESSNKTALQQLADARAEISRLQAQHARSVGWDTRLATVAQEKDDLQQERDSEAHRARMAEVRLAALKEKSSKLQLEVRRLYKELEKQRSHRLELSEEVLSEARSHLESLQQSRFGHSTTTEDPEVSKVLETLVADNEALKHDNAELQNLLTETREDYRSLQEEVEEHRATLLSKTGMETPQSRHRVTNSQSSITYIRSPNFSANTALSPLSTSFFTGRRAPSAERAAKRRSFEPLTPETDRTMLSTDEAKLSSSNYMGTQHSPHRGGNDLEEDVSTEHAPSQKPLLLLSRTKAVQTEPTWSGMLAPSPAYSATTPGDGHSESSSLTDSSQNSALGSIIERVGTLLNRLTQADALTLTNRLKRQHLHGADVGHLSRTTVDSIINEVTGLRAQYRALLEDEKIVVTCTRKELRALFKVLREVFLEMGQLRVTLNDVILDPSIAPKVRDMAMNPAAAKGGKPAPSSGPVSWIAPISKLFSGAGVTEAKPSPPLRPASRGRPATKLVPKLGPALSASTTTVNVEFSGGGIGRAVSSSHVPVITPGSGSEGGAGEGPRNLMGIFAGAPKPAEVDPWVVLPKDSLAAPSAPNLRTRSQSRVKSPLATATIGRRGPKPLQLVDEARLSRNLDAIIDVHSPQVGNVDNDGEEGGFQRTLLERTLKPRGLSDSSIHTTFMNHGEDEDIPQASGPGPSGRQEGWPDRQGVLQALSRKMQSFRLGGAVGATAVAAGAVA</sequence>
<dbReference type="EMBL" id="ML213526">
    <property type="protein sequence ID" value="TFK46903.1"/>
    <property type="molecule type" value="Genomic_DNA"/>
</dbReference>